<evidence type="ECO:0000313" key="2">
    <source>
        <dbReference type="Proteomes" id="UP000193411"/>
    </source>
</evidence>
<accession>A0A1Y2H7B6</accession>
<proteinExistence type="predicted"/>
<comment type="caution">
    <text evidence="1">The sequence shown here is derived from an EMBL/GenBank/DDBJ whole genome shotgun (WGS) entry which is preliminary data.</text>
</comment>
<dbReference type="EMBL" id="MCFL01000124">
    <property type="protein sequence ID" value="ORZ29851.1"/>
    <property type="molecule type" value="Genomic_DNA"/>
</dbReference>
<organism evidence="1 2">
    <name type="scientific">Catenaria anguillulae PL171</name>
    <dbReference type="NCBI Taxonomy" id="765915"/>
    <lineage>
        <taxon>Eukaryota</taxon>
        <taxon>Fungi</taxon>
        <taxon>Fungi incertae sedis</taxon>
        <taxon>Blastocladiomycota</taxon>
        <taxon>Blastocladiomycetes</taxon>
        <taxon>Blastocladiales</taxon>
        <taxon>Catenariaceae</taxon>
        <taxon>Catenaria</taxon>
    </lineage>
</organism>
<evidence type="ECO:0000313" key="1">
    <source>
        <dbReference type="EMBL" id="ORZ29851.1"/>
    </source>
</evidence>
<gene>
    <name evidence="1" type="ORF">BCR44DRAFT_1038843</name>
</gene>
<dbReference type="AlphaFoldDB" id="A0A1Y2H7B6"/>
<sequence length="136" mass="14584">MQLLTRLSTILSTPITVYIPDSARSAAMLGAMSTNNESILDYFVHSGSGPRRGKHPKHGGTRLASSPKLVGCALEYTPDAIEPDPYSPFAHAMGETHSNAARGDKLVDILSQLRPVCQEGSRLATDARDFGNDGLF</sequence>
<name>A0A1Y2H7B6_9FUNG</name>
<protein>
    <submittedName>
        <fullName evidence="1">Uncharacterized protein</fullName>
    </submittedName>
</protein>
<dbReference type="Proteomes" id="UP000193411">
    <property type="component" value="Unassembled WGS sequence"/>
</dbReference>
<reference evidence="1 2" key="1">
    <citation type="submission" date="2016-07" db="EMBL/GenBank/DDBJ databases">
        <title>Pervasive Adenine N6-methylation of Active Genes in Fungi.</title>
        <authorList>
            <consortium name="DOE Joint Genome Institute"/>
            <person name="Mondo S.J."/>
            <person name="Dannebaum R.O."/>
            <person name="Kuo R.C."/>
            <person name="Labutti K."/>
            <person name="Haridas S."/>
            <person name="Kuo A."/>
            <person name="Salamov A."/>
            <person name="Ahrendt S.R."/>
            <person name="Lipzen A."/>
            <person name="Sullivan W."/>
            <person name="Andreopoulos W.B."/>
            <person name="Clum A."/>
            <person name="Lindquist E."/>
            <person name="Daum C."/>
            <person name="Ramamoorthy G.K."/>
            <person name="Gryganskyi A."/>
            <person name="Culley D."/>
            <person name="Magnuson J.K."/>
            <person name="James T.Y."/>
            <person name="O'Malley M.A."/>
            <person name="Stajich J.E."/>
            <person name="Spatafora J.W."/>
            <person name="Visel A."/>
            <person name="Grigoriev I.V."/>
        </authorList>
    </citation>
    <scope>NUCLEOTIDE SEQUENCE [LARGE SCALE GENOMIC DNA]</scope>
    <source>
        <strain evidence="1 2">PL171</strain>
    </source>
</reference>
<keyword evidence="2" id="KW-1185">Reference proteome</keyword>